<name>A0AAW9SVQ5_CORAY</name>
<feature type="transmembrane region" description="Helical" evidence="2">
    <location>
        <begin position="105"/>
        <end position="129"/>
    </location>
</feature>
<dbReference type="SUPFAM" id="SSF81995">
    <property type="entry name" value="beta-sandwich domain of Sec23/24"/>
    <property type="match status" value="1"/>
</dbReference>
<proteinExistence type="predicted"/>
<evidence type="ECO:0000313" key="4">
    <source>
        <dbReference type="Proteomes" id="UP001223646"/>
    </source>
</evidence>
<dbReference type="EMBL" id="JASOOY020000033">
    <property type="protein sequence ID" value="MEO3717957.1"/>
    <property type="molecule type" value="Genomic_DNA"/>
</dbReference>
<feature type="compositionally biased region" description="Low complexity" evidence="1">
    <location>
        <begin position="137"/>
        <end position="149"/>
    </location>
</feature>
<keyword evidence="2" id="KW-1133">Transmembrane helix</keyword>
<evidence type="ECO:0000256" key="1">
    <source>
        <dbReference type="SAM" id="MobiDB-lite"/>
    </source>
</evidence>
<evidence type="ECO:0000256" key="2">
    <source>
        <dbReference type="SAM" id="Phobius"/>
    </source>
</evidence>
<feature type="region of interest" description="Disordered" evidence="1">
    <location>
        <begin position="137"/>
        <end position="178"/>
    </location>
</feature>
<feature type="region of interest" description="Disordered" evidence="1">
    <location>
        <begin position="1"/>
        <end position="98"/>
    </location>
</feature>
<accession>A0AAW9SVQ5</accession>
<dbReference type="AlphaFoldDB" id="A0AAW9SVQ5"/>
<protein>
    <recommendedName>
        <fullName evidence="5">Serine/threonine protein kinase</fullName>
    </recommendedName>
</protein>
<organism evidence="3 4">
    <name type="scientific">Corynebacterium amycolatum</name>
    <dbReference type="NCBI Taxonomy" id="43765"/>
    <lineage>
        <taxon>Bacteria</taxon>
        <taxon>Bacillati</taxon>
        <taxon>Actinomycetota</taxon>
        <taxon>Actinomycetes</taxon>
        <taxon>Mycobacteriales</taxon>
        <taxon>Corynebacteriaceae</taxon>
        <taxon>Corynebacterium</taxon>
    </lineage>
</organism>
<evidence type="ECO:0000313" key="3">
    <source>
        <dbReference type="EMBL" id="MEO3717957.1"/>
    </source>
</evidence>
<gene>
    <name evidence="3" type="ORF">QP460_010225</name>
</gene>
<dbReference type="RefSeq" id="WP_284826706.1">
    <property type="nucleotide sequence ID" value="NZ_JASOOY020000033.1"/>
</dbReference>
<reference evidence="3" key="2">
    <citation type="submission" date="2024-05" db="EMBL/GenBank/DDBJ databases">
        <authorList>
            <person name="Wolfe A."/>
        </authorList>
    </citation>
    <scope>NUCLEOTIDE SEQUENCE</scope>
    <source>
        <strain evidence="3">UMB1064</strain>
    </source>
</reference>
<comment type="caution">
    <text evidence="3">The sequence shown here is derived from an EMBL/GenBank/DDBJ whole genome shotgun (WGS) entry which is preliminary data.</text>
</comment>
<feature type="compositionally biased region" description="Low complexity" evidence="1">
    <location>
        <begin position="89"/>
        <end position="98"/>
    </location>
</feature>
<keyword evidence="2" id="KW-0812">Transmembrane</keyword>
<keyword evidence="2" id="KW-0472">Membrane</keyword>
<sequence length="261" mass="27959">MATNRSNHSDDSFGEWSINPDASDDQPSADTPANAWSAVDRAQWEQPEGQTQDHQTQQPPQNQQTQYLQQQYPQSQQPEPYRPAPYVPGPQAGPAAAPSNDNKGLTIAVIILALIAVALLVGAMAFFYFSDSKGVNSAGSNSSQSVQSARTEDSSTSSTAEQKRRAEGFQPPSNWRHCSGSGDSGDLNLVYAEDVGGNTTTCQFATNVRNSFVEQYQLTKKLNGTVTASSPTTGKTYTMTCRDNGEVVTCTGGTNATVHIV</sequence>
<feature type="compositionally biased region" description="Low complexity" evidence="1">
    <location>
        <begin position="46"/>
        <end position="79"/>
    </location>
</feature>
<dbReference type="Proteomes" id="UP001223646">
    <property type="component" value="Unassembled WGS sequence"/>
</dbReference>
<evidence type="ECO:0008006" key="5">
    <source>
        <dbReference type="Google" id="ProtNLM"/>
    </source>
</evidence>
<reference evidence="3" key="1">
    <citation type="submission" date="2023-05" db="EMBL/GenBank/DDBJ databases">
        <authorList>
            <person name="Du J."/>
        </authorList>
    </citation>
    <scope>NUCLEOTIDE SEQUENCE</scope>
    <source>
        <strain evidence="3">UMB1064</strain>
    </source>
</reference>